<name>A0A087LY24_9HYPH</name>
<dbReference type="Proteomes" id="UP000028981">
    <property type="component" value="Unassembled WGS sequence"/>
</dbReference>
<gene>
    <name evidence="1" type="ORF">JP75_20360</name>
</gene>
<sequence length="162" mass="17639">MENHRLIRSDLQNLLEFLPAFLQRVCPVLDQRYVDAFSNRADYLFAFTLKLVELGAITVAGGIVGRPQLVHPPRIFFAEQIAESLVHEVDLQGGQDGGLQLLNVHCEGVVACALIHAVGAANALAAFNCVATAAASAAHKSSQQVSWAVVRMQWRSLYQCLA</sequence>
<dbReference type="EMBL" id="JQGC01000024">
    <property type="protein sequence ID" value="KFL29527.1"/>
    <property type="molecule type" value="Genomic_DNA"/>
</dbReference>
<proteinExistence type="predicted"/>
<keyword evidence="2" id="KW-1185">Reference proteome</keyword>
<accession>A0A087LY24</accession>
<protein>
    <submittedName>
        <fullName evidence="1">Uncharacterized protein</fullName>
    </submittedName>
</protein>
<reference evidence="1 2" key="1">
    <citation type="submission" date="2014-08" db="EMBL/GenBank/DDBJ databases">
        <authorList>
            <person name="Hassan Y.I."/>
            <person name="Lepp D."/>
            <person name="Zhou T."/>
        </authorList>
    </citation>
    <scope>NUCLEOTIDE SEQUENCE [LARGE SCALE GENOMIC DNA]</scope>
    <source>
        <strain evidence="1 2">IFO13584</strain>
    </source>
</reference>
<organism evidence="1 2">
    <name type="scientific">Devosia riboflavina</name>
    <dbReference type="NCBI Taxonomy" id="46914"/>
    <lineage>
        <taxon>Bacteria</taxon>
        <taxon>Pseudomonadati</taxon>
        <taxon>Pseudomonadota</taxon>
        <taxon>Alphaproteobacteria</taxon>
        <taxon>Hyphomicrobiales</taxon>
        <taxon>Devosiaceae</taxon>
        <taxon>Devosia</taxon>
    </lineage>
</organism>
<comment type="caution">
    <text evidence="1">The sequence shown here is derived from an EMBL/GenBank/DDBJ whole genome shotgun (WGS) entry which is preliminary data.</text>
</comment>
<dbReference type="AlphaFoldDB" id="A0A087LY24"/>
<evidence type="ECO:0000313" key="1">
    <source>
        <dbReference type="EMBL" id="KFL29527.1"/>
    </source>
</evidence>
<evidence type="ECO:0000313" key="2">
    <source>
        <dbReference type="Proteomes" id="UP000028981"/>
    </source>
</evidence>